<reference evidence="1" key="1">
    <citation type="journal article" date="2014" name="Front. Microbiol.">
        <title>High frequency of phylogenetically diverse reductive dehalogenase-homologous genes in deep subseafloor sedimentary metagenomes.</title>
        <authorList>
            <person name="Kawai M."/>
            <person name="Futagami T."/>
            <person name="Toyoda A."/>
            <person name="Takaki Y."/>
            <person name="Nishi S."/>
            <person name="Hori S."/>
            <person name="Arai W."/>
            <person name="Tsubouchi T."/>
            <person name="Morono Y."/>
            <person name="Uchiyama I."/>
            <person name="Ito T."/>
            <person name="Fujiyama A."/>
            <person name="Inagaki F."/>
            <person name="Takami H."/>
        </authorList>
    </citation>
    <scope>NUCLEOTIDE SEQUENCE</scope>
    <source>
        <strain evidence="1">Expedition CK06-06</strain>
    </source>
</reference>
<accession>X1VGW5</accession>
<protein>
    <recommendedName>
        <fullName evidence="2">DUF4890 domain-containing protein</fullName>
    </recommendedName>
</protein>
<proteinExistence type="predicted"/>
<evidence type="ECO:0008006" key="2">
    <source>
        <dbReference type="Google" id="ProtNLM"/>
    </source>
</evidence>
<dbReference type="EMBL" id="BARW01031188">
    <property type="protein sequence ID" value="GAJ13966.1"/>
    <property type="molecule type" value="Genomic_DNA"/>
</dbReference>
<evidence type="ECO:0000313" key="1">
    <source>
        <dbReference type="EMBL" id="GAJ13966.1"/>
    </source>
</evidence>
<name>X1VGW5_9ZZZZ</name>
<sequence length="122" mass="13807">MKKILFMTLILGAIASTNAYAQPAGDPPTMLQQMKEKQRPGLVEKVGLTEAQADKVIELNYEMRMKASTELKDLTGEERSKKLAEMKAAKEKKFAEFLTAEQITAMNKYYEDMGKNMQKPKN</sequence>
<organism evidence="1">
    <name type="scientific">marine sediment metagenome</name>
    <dbReference type="NCBI Taxonomy" id="412755"/>
    <lineage>
        <taxon>unclassified sequences</taxon>
        <taxon>metagenomes</taxon>
        <taxon>ecological metagenomes</taxon>
    </lineage>
</organism>
<dbReference type="AlphaFoldDB" id="X1VGW5"/>
<comment type="caution">
    <text evidence="1">The sequence shown here is derived from an EMBL/GenBank/DDBJ whole genome shotgun (WGS) entry which is preliminary data.</text>
</comment>
<gene>
    <name evidence="1" type="ORF">S12H4_49672</name>
</gene>